<protein>
    <submittedName>
        <fullName evidence="1">Uncharacterized protein</fullName>
    </submittedName>
</protein>
<dbReference type="KEGG" id="mgo:AFA91_13170"/>
<name>A0A0K0XFY3_MYCGD</name>
<evidence type="ECO:0000313" key="1">
    <source>
        <dbReference type="EMBL" id="AKS36310.1"/>
    </source>
</evidence>
<evidence type="ECO:0000313" key="2">
    <source>
        <dbReference type="Proteomes" id="UP000062255"/>
    </source>
</evidence>
<dbReference type="OrthoDB" id="4609397at2"/>
<accession>A0A0K0XFY3</accession>
<dbReference type="PATRIC" id="fig|134601.6.peg.2730"/>
<dbReference type="EMBL" id="CP012150">
    <property type="protein sequence ID" value="AKS36310.1"/>
    <property type="molecule type" value="Genomic_DNA"/>
</dbReference>
<dbReference type="Proteomes" id="UP000062255">
    <property type="component" value="Chromosome"/>
</dbReference>
<dbReference type="AlphaFoldDB" id="A0A0K0XFY3"/>
<dbReference type="STRING" id="134601.AFA91_13170"/>
<organism evidence="1 2">
    <name type="scientific">Mycolicibacterium goodii</name>
    <name type="common">Mycobacterium goodii</name>
    <dbReference type="NCBI Taxonomy" id="134601"/>
    <lineage>
        <taxon>Bacteria</taxon>
        <taxon>Bacillati</taxon>
        <taxon>Actinomycetota</taxon>
        <taxon>Actinomycetes</taxon>
        <taxon>Mycobacteriales</taxon>
        <taxon>Mycobacteriaceae</taxon>
        <taxon>Mycolicibacterium</taxon>
    </lineage>
</organism>
<reference evidence="1 2" key="1">
    <citation type="submission" date="2015-07" db="EMBL/GenBank/DDBJ databases">
        <title>Complete genome sequence of Mycobacterium goodii X7B, a facultative thermophilic biodesulfurizing bacterium.</title>
        <authorList>
            <person name="Yu B."/>
            <person name="Li F."/>
            <person name="Xu P."/>
        </authorList>
    </citation>
    <scope>NUCLEOTIDE SEQUENCE [LARGE SCALE GENOMIC DNA]</scope>
    <source>
        <strain evidence="1 2">X7B</strain>
    </source>
</reference>
<proteinExistence type="predicted"/>
<gene>
    <name evidence="1" type="ORF">AFA91_13170</name>
</gene>
<sequence>MDAVNGRSLFPAVGVGSGARPPKCFLNGPDFLLCLHEQDDASVTASVVNSHTGDVLFNGATDLRTGMGTLEVHQVGSYAVATTRDEGAYGIGPNAETTWFVPGDGSIQVQDLTQFGFAPQELTTQGQRDPRRWSTTVFSVSDGRVLHDGSADGDRLEKAVVYPGGFAAFLASGEDRSGVQFFDMTGHQVGETVPNGSLSDSVPGLPLIQSDGEYSVFSTDGRRLLTVPKGAIYIVDSTLYVNGSGSQAFPEYQQYELPSGSKGPVCGFAMQNFIGTDGATMLFAPNMLNSQVLLSAYDKASCERLWRIPSTGRDERVWRVGGNLIQSSPDGAELVSLVSPGSSPPQ</sequence>